<feature type="transmembrane region" description="Helical" evidence="2">
    <location>
        <begin position="64"/>
        <end position="89"/>
    </location>
</feature>
<dbReference type="RefSeq" id="NP_497316.3">
    <property type="nucleotide sequence ID" value="NM_064915.5"/>
</dbReference>
<evidence type="ECO:0000313" key="5">
    <source>
        <dbReference type="WormBase" id="Y34F4.4"/>
    </source>
</evidence>
<feature type="transmembrane region" description="Helical" evidence="2">
    <location>
        <begin position="7"/>
        <end position="25"/>
    </location>
</feature>
<dbReference type="GeneID" id="175263"/>
<feature type="transmembrane region" description="Helical" evidence="2">
    <location>
        <begin position="136"/>
        <end position="159"/>
    </location>
</feature>
<sequence>MIDVSLVFLGISITIGYGINIFAVATPCFYEEIYFDSTEDKNATRCHRLNPFSDLGFLFVFQSILIYLTIFCYCIMICAYWWIFQGILVKKCGYTRQILIVLFYIVWTMVFILILSMLSMFTWAATANLNSENNEWAFFVLFPAFLFSFLAVILADDLLQTGVRNIAKKFPNESLPPRLKGMYRESNVEKRLTRLEKRCESKFEQRLLHLEQLNSNLEQRLSDLEQDLFDSQQLVSDFWPQTDIKYNILKYT</sequence>
<keyword evidence="1" id="KW-0175">Coiled coil</keyword>
<dbReference type="PANTHER" id="PTHR34151">
    <property type="entry name" value="PROTEIN CBG24195"/>
    <property type="match status" value="1"/>
</dbReference>
<gene>
    <name evidence="3 5" type="primary">clc-25</name>
    <name evidence="3" type="ORF">CELE_Y34F4.4</name>
    <name evidence="5" type="ORF">Y34F4.4</name>
</gene>
<feature type="transmembrane region" description="Helical" evidence="2">
    <location>
        <begin position="101"/>
        <end position="124"/>
    </location>
</feature>
<dbReference type="AlphaFoldDB" id="Q95XC3"/>
<dbReference type="PaxDb" id="6239-Y34F4.4"/>
<dbReference type="Pfam" id="PF06653">
    <property type="entry name" value="Claudin_3"/>
    <property type="match status" value="1"/>
</dbReference>
<proteinExistence type="predicted"/>
<keyword evidence="2" id="KW-0472">Membrane</keyword>
<keyword evidence="4" id="KW-1185">Reference proteome</keyword>
<dbReference type="HOGENOM" id="CLU_1103623_0_0_1"/>
<evidence type="ECO:0000256" key="1">
    <source>
        <dbReference type="SAM" id="Coils"/>
    </source>
</evidence>
<keyword evidence="2 3" id="KW-0812">Transmembrane</keyword>
<feature type="coiled-coil region" evidence="1">
    <location>
        <begin position="200"/>
        <end position="234"/>
    </location>
</feature>
<evidence type="ECO:0000313" key="3">
    <source>
        <dbReference type="EMBL" id="CCD68898.2"/>
    </source>
</evidence>
<dbReference type="InParanoid" id="Q95XC3"/>
<name>Q95XC3_CAEEL</name>
<dbReference type="UCSC" id="Y34F4.4">
    <property type="organism name" value="c. elegans"/>
</dbReference>
<organism evidence="3 4">
    <name type="scientific">Caenorhabditis elegans</name>
    <dbReference type="NCBI Taxonomy" id="6239"/>
    <lineage>
        <taxon>Eukaryota</taxon>
        <taxon>Metazoa</taxon>
        <taxon>Ecdysozoa</taxon>
        <taxon>Nematoda</taxon>
        <taxon>Chromadorea</taxon>
        <taxon>Rhabditida</taxon>
        <taxon>Rhabditina</taxon>
        <taxon>Rhabditomorpha</taxon>
        <taxon>Rhabditoidea</taxon>
        <taxon>Rhabditidae</taxon>
        <taxon>Peloderinae</taxon>
        <taxon>Caenorhabditis</taxon>
    </lineage>
</organism>
<keyword evidence="2" id="KW-1133">Transmembrane helix</keyword>
<reference evidence="3 4" key="1">
    <citation type="journal article" date="1998" name="Science">
        <title>Genome sequence of the nematode C. elegans: a platform for investigating biology.</title>
        <authorList>
            <consortium name="The C. elegans sequencing consortium"/>
            <person name="Sulson J.E."/>
            <person name="Waterston R."/>
        </authorList>
    </citation>
    <scope>NUCLEOTIDE SEQUENCE [LARGE SCALE GENOMIC DNA]</scope>
    <source>
        <strain evidence="3 4">Bristol N2</strain>
    </source>
</reference>
<dbReference type="EMBL" id="BX284603">
    <property type="protein sequence ID" value="CCD68898.2"/>
    <property type="molecule type" value="Genomic_DNA"/>
</dbReference>
<dbReference type="WormBase" id="Y34F4.4">
    <property type="protein sequence ID" value="CE47134"/>
    <property type="gene ID" value="WBGene00021339"/>
    <property type="gene designation" value="clc-25"/>
</dbReference>
<evidence type="ECO:0000313" key="4">
    <source>
        <dbReference type="Proteomes" id="UP000001940"/>
    </source>
</evidence>
<dbReference type="PANTHER" id="PTHR34151:SF1">
    <property type="entry name" value="CASP-LIKE PROTEIN-RELATED"/>
    <property type="match status" value="1"/>
</dbReference>
<dbReference type="KEGG" id="cel:CELE_Y34F4.4"/>
<evidence type="ECO:0000256" key="2">
    <source>
        <dbReference type="SAM" id="Phobius"/>
    </source>
</evidence>
<dbReference type="AGR" id="WB:WBGene00021339"/>
<dbReference type="InterPro" id="IPR009545">
    <property type="entry name" value="Claudin-like"/>
</dbReference>
<dbReference type="Bgee" id="WBGene00021339">
    <property type="expression patterns" value="Expressed in adult organism and 1 other cell type or tissue"/>
</dbReference>
<protein>
    <submittedName>
        <fullName evidence="3">Transmembrane protein</fullName>
    </submittedName>
</protein>
<accession>Q95XC3</accession>
<dbReference type="Proteomes" id="UP000001940">
    <property type="component" value="Chromosome III"/>
</dbReference>
<dbReference type="SMR" id="Q95XC3"/>
<dbReference type="CTD" id="175263"/>